<accession>A0ABS8I1K6</accession>
<feature type="chain" id="PRO_5046504985" description="WxL domain-containing protein" evidence="1">
    <location>
        <begin position="29"/>
        <end position="195"/>
    </location>
</feature>
<comment type="caution">
    <text evidence="2">The sequence shown here is derived from an EMBL/GenBank/DDBJ whole genome shotgun (WGS) entry which is preliminary data.</text>
</comment>
<dbReference type="RefSeq" id="WP_229482737.1">
    <property type="nucleotide sequence ID" value="NZ_JAIVFQ010000002.1"/>
</dbReference>
<feature type="signal peptide" evidence="1">
    <location>
        <begin position="1"/>
        <end position="28"/>
    </location>
</feature>
<sequence>MKNNILAIIVAAGTAVVGSSLLSAPAHAQLTTNQNVSVQISVPEVLFLRTFQTVDLAITEADLAGGTAVTTAGIGKDFNTVATTTGTTLIDQASPFAGLTGGSITKNVSELYAVWSNNPSGSIAVTLSPTTTALTGPNSATASIVSIAKTVADPATPPGLDTPFVGGADITFDLGTATQAGAYTGGVVNVSVTAP</sequence>
<protein>
    <recommendedName>
        <fullName evidence="4">WxL domain-containing protein</fullName>
    </recommendedName>
</protein>
<evidence type="ECO:0000313" key="2">
    <source>
        <dbReference type="EMBL" id="MCC5598076.1"/>
    </source>
</evidence>
<keyword evidence="3" id="KW-1185">Reference proteome</keyword>
<evidence type="ECO:0000256" key="1">
    <source>
        <dbReference type="SAM" id="SignalP"/>
    </source>
</evidence>
<evidence type="ECO:0008006" key="4">
    <source>
        <dbReference type="Google" id="ProtNLM"/>
    </source>
</evidence>
<name>A0ABS8I1K6_9NOSO</name>
<reference evidence="2 3" key="1">
    <citation type="journal article" date="2021" name="Microorganisms">
        <title>Genome Evolution of Filamentous Cyanobacterium Nostoc Species: From Facultative Symbiosis to Free Living.</title>
        <authorList>
            <person name="Huo D."/>
            <person name="Li H."/>
            <person name="Cai F."/>
            <person name="Guo X."/>
            <person name="Qiao Z."/>
            <person name="Wang W."/>
            <person name="Yu G."/>
            <person name="Li R."/>
        </authorList>
    </citation>
    <scope>NUCLEOTIDE SEQUENCE [LARGE SCALE GENOMIC DNA]</scope>
    <source>
        <strain evidence="2 3">CHAB 5714</strain>
    </source>
</reference>
<proteinExistence type="predicted"/>
<organism evidence="2 3">
    <name type="scientific">Nostoc favosum CHAB5714</name>
    <dbReference type="NCBI Taxonomy" id="2780399"/>
    <lineage>
        <taxon>Bacteria</taxon>
        <taxon>Bacillati</taxon>
        <taxon>Cyanobacteriota</taxon>
        <taxon>Cyanophyceae</taxon>
        <taxon>Nostocales</taxon>
        <taxon>Nostocaceae</taxon>
        <taxon>Nostoc</taxon>
        <taxon>Nostoc favosum</taxon>
    </lineage>
</organism>
<keyword evidence="1" id="KW-0732">Signal</keyword>
<dbReference type="Proteomes" id="UP001199525">
    <property type="component" value="Unassembled WGS sequence"/>
</dbReference>
<gene>
    <name evidence="2" type="ORF">LC586_02165</name>
</gene>
<evidence type="ECO:0000313" key="3">
    <source>
        <dbReference type="Proteomes" id="UP001199525"/>
    </source>
</evidence>
<dbReference type="EMBL" id="JAIVFQ010000002">
    <property type="protein sequence ID" value="MCC5598076.1"/>
    <property type="molecule type" value="Genomic_DNA"/>
</dbReference>